<dbReference type="Pfam" id="PF17942">
    <property type="entry name" value="Morc6_S5"/>
    <property type="match status" value="1"/>
</dbReference>
<feature type="compositionally biased region" description="Polar residues" evidence="8">
    <location>
        <begin position="909"/>
        <end position="925"/>
    </location>
</feature>
<dbReference type="GO" id="GO:0008270">
    <property type="term" value="F:zinc ion binding"/>
    <property type="evidence" value="ECO:0007669"/>
    <property type="project" value="UniProtKB-KW"/>
</dbReference>
<dbReference type="InterPro" id="IPR036890">
    <property type="entry name" value="HATPase_C_sf"/>
</dbReference>
<feature type="compositionally biased region" description="Basic and acidic residues" evidence="8">
    <location>
        <begin position="608"/>
        <end position="645"/>
    </location>
</feature>
<reference evidence="10 11" key="1">
    <citation type="submission" date="2024-11" db="EMBL/GenBank/DDBJ databases">
        <title>Chromosome-level genome assembly of the freshwater bivalve Anodonta woodiana.</title>
        <authorList>
            <person name="Chen X."/>
        </authorList>
    </citation>
    <scope>NUCLEOTIDE SEQUENCE [LARGE SCALE GENOMIC DNA]</scope>
    <source>
        <strain evidence="10">MN2024</strain>
        <tissue evidence="10">Gills</tissue>
    </source>
</reference>
<dbReference type="SUPFAM" id="SSF55874">
    <property type="entry name" value="ATPase domain of HSP90 chaperone/DNA topoisomerase II/histidine kinase"/>
    <property type="match status" value="1"/>
</dbReference>
<dbReference type="Proteomes" id="UP001634394">
    <property type="component" value="Unassembled WGS sequence"/>
</dbReference>
<dbReference type="EMBL" id="JBJQND010000013">
    <property type="protein sequence ID" value="KAL3856837.1"/>
    <property type="molecule type" value="Genomic_DNA"/>
</dbReference>
<feature type="domain" description="CW-type" evidence="9">
    <location>
        <begin position="498"/>
        <end position="552"/>
    </location>
</feature>
<evidence type="ECO:0000259" key="9">
    <source>
        <dbReference type="PROSITE" id="PS51050"/>
    </source>
</evidence>
<evidence type="ECO:0000313" key="11">
    <source>
        <dbReference type="Proteomes" id="UP001634394"/>
    </source>
</evidence>
<feature type="compositionally biased region" description="Low complexity" evidence="8">
    <location>
        <begin position="928"/>
        <end position="942"/>
    </location>
</feature>
<feature type="compositionally biased region" description="Polar residues" evidence="8">
    <location>
        <begin position="827"/>
        <end position="840"/>
    </location>
</feature>
<proteinExistence type="predicted"/>
<dbReference type="Gene3D" id="3.30.40.100">
    <property type="match status" value="1"/>
</dbReference>
<dbReference type="PROSITE" id="PS51050">
    <property type="entry name" value="ZF_CW"/>
    <property type="match status" value="1"/>
</dbReference>
<evidence type="ECO:0000256" key="4">
    <source>
        <dbReference type="ARBA" id="ARBA00022833"/>
    </source>
</evidence>
<organism evidence="10 11">
    <name type="scientific">Sinanodonta woodiana</name>
    <name type="common">Chinese pond mussel</name>
    <name type="synonym">Anodonta woodiana</name>
    <dbReference type="NCBI Taxonomy" id="1069815"/>
    <lineage>
        <taxon>Eukaryota</taxon>
        <taxon>Metazoa</taxon>
        <taxon>Spiralia</taxon>
        <taxon>Lophotrochozoa</taxon>
        <taxon>Mollusca</taxon>
        <taxon>Bivalvia</taxon>
        <taxon>Autobranchia</taxon>
        <taxon>Heteroconchia</taxon>
        <taxon>Palaeoheterodonta</taxon>
        <taxon>Unionida</taxon>
        <taxon>Unionoidea</taxon>
        <taxon>Unionidae</taxon>
        <taxon>Unioninae</taxon>
        <taxon>Sinanodonta</taxon>
    </lineage>
</organism>
<feature type="compositionally biased region" description="Acidic residues" evidence="8">
    <location>
        <begin position="739"/>
        <end position="753"/>
    </location>
</feature>
<dbReference type="InterPro" id="IPR011124">
    <property type="entry name" value="Znf_CW"/>
</dbReference>
<dbReference type="PANTHER" id="PTHR23337:SF3">
    <property type="entry name" value="MORC FAMILY CW-TYPE ZINC FINGER 2"/>
    <property type="match status" value="1"/>
</dbReference>
<feature type="compositionally biased region" description="Basic and acidic residues" evidence="8">
    <location>
        <begin position="796"/>
        <end position="818"/>
    </location>
</feature>
<keyword evidence="6" id="KW-0539">Nucleus</keyword>
<evidence type="ECO:0000256" key="6">
    <source>
        <dbReference type="ARBA" id="ARBA00023242"/>
    </source>
</evidence>
<comment type="caution">
    <text evidence="10">The sequence shown here is derived from an EMBL/GenBank/DDBJ whole genome shotgun (WGS) entry which is preliminary data.</text>
</comment>
<keyword evidence="5 7" id="KW-0175">Coiled coil</keyword>
<keyword evidence="4" id="KW-0862">Zinc</keyword>
<dbReference type="AlphaFoldDB" id="A0ABD3V8I6"/>
<keyword evidence="2" id="KW-0479">Metal-binding</keyword>
<keyword evidence="11" id="KW-1185">Reference proteome</keyword>
<dbReference type="Pfam" id="PF13589">
    <property type="entry name" value="HATPase_c_3"/>
    <property type="match status" value="1"/>
</dbReference>
<dbReference type="GO" id="GO:0005634">
    <property type="term" value="C:nucleus"/>
    <property type="evidence" value="ECO:0007669"/>
    <property type="project" value="UniProtKB-SubCell"/>
</dbReference>
<feature type="coiled-coil region" evidence="7">
    <location>
        <begin position="293"/>
        <end position="360"/>
    </location>
</feature>
<name>A0ABD3V8I6_SINWO</name>
<dbReference type="InterPro" id="IPR041006">
    <property type="entry name" value="Morc_S5"/>
</dbReference>
<dbReference type="CDD" id="cd16931">
    <property type="entry name" value="HATPase_MORC-like"/>
    <property type="match status" value="1"/>
</dbReference>
<evidence type="ECO:0000256" key="8">
    <source>
        <dbReference type="SAM" id="MobiDB-lite"/>
    </source>
</evidence>
<keyword evidence="3" id="KW-0863">Zinc-finger</keyword>
<evidence type="ECO:0000256" key="7">
    <source>
        <dbReference type="SAM" id="Coils"/>
    </source>
</evidence>
<evidence type="ECO:0000256" key="5">
    <source>
        <dbReference type="ARBA" id="ARBA00023054"/>
    </source>
</evidence>
<gene>
    <name evidence="10" type="ORF">ACJMK2_011548</name>
</gene>
<evidence type="ECO:0000256" key="2">
    <source>
        <dbReference type="ARBA" id="ARBA00022723"/>
    </source>
</evidence>
<sequence length="1069" mass="120603">MAANNYNGLNKAQLSFEYLHTNSTTHEFLFGALAELVDNARDANATKLSIFTLYDETLRGGFMLCFLDDGEGMDPGETADIIMFGRSSKRALDENLIGMYGNGLKSGSMRIGNDLIIFTKKGATMSCLFMSRTFHELEKIDEVVVPIPSFEAGSKLPLPKEPKDLEKHKLEMELILKYSPFRTEEDLFAQFDRIEGDSGTLVIAYNIKLLDSGDPELDILSDPHDILLANPAADFDSDEGLAPERKSFRAYTAILYMDPRMKVYIQGKKVRTKKLASCLYKPKFYKYSSTRFKTRAENDVKKAQESVKVAEFRAKEAESKVKDLEKKFGSTLSKDQRAELRKAQQNAAEYKREAQLKKELANRKLRALKEPKTLNLIFGLNIENRNHDGVFVYNCSRLIKMYEKVGPQTDGGVFCNGVVGIVDVPYLMLEPTHNKQDFADAKEFRHLMKAMGEHMVQYWKDISIAQQGITKFWENFGYISSNWKDPPSSDSKYVRKRAMQISVTLQCDACLKWRTLPFSSANVGKEFPDDWTCSLNQDTQHNRCTTAEQKLNVPEGVLKKDQKTQEQKKKDLEEEIKKKQDMLEKMHKNRVVTSSREIQELERKKLAEEKKKKEEEERKRLEEEERKKEEERKREEEIKEEENRTNKGKSPSPLPKAKNPSKRVHSPSPVNVTKSKSVTSTSSRSKSTPASKSTANSRKMVNSSPKSRPEVSKTITKSIKVADRKTFVNNKRKIMQESSSEEEEEEEEEESETETVVPPKKAKINNVANTKREAAAAVRRTKSEEVIVMAKKNKTMKSDISEKDDDSSKTKKVKDEKPISAIPAASPKTTKIEISTQKAESSVDDEAVSAEEVSSINNDTEAEDEANSSINEADSNGEIGTRVEGFVNSKWFDKNGKDIRISKGPAVNESPNQGPQSPTSISSHDTAAEAPSSSTSATSATAPQISQFTEEIANGYRTCLRYFLPPQWIMDKDTITAMSLQELAAFPLDDFFDHYEKGLRKLVGNFQTDATLRKQEAEGANSKLSAVRKLIAKLLKSINEEFDIDPECDGEQVDELLAACVKQAMHDQS</sequence>
<feature type="region of interest" description="Disordered" evidence="8">
    <location>
        <begin position="898"/>
        <end position="942"/>
    </location>
</feature>
<feature type="compositionally biased region" description="Low complexity" evidence="8">
    <location>
        <begin position="666"/>
        <end position="697"/>
    </location>
</feature>
<evidence type="ECO:0000313" key="10">
    <source>
        <dbReference type="EMBL" id="KAL3856837.1"/>
    </source>
</evidence>
<feature type="region of interest" description="Disordered" evidence="8">
    <location>
        <begin position="788"/>
        <end position="884"/>
    </location>
</feature>
<protein>
    <recommendedName>
        <fullName evidence="9">CW-type domain-containing protein</fullName>
    </recommendedName>
</protein>
<comment type="subcellular location">
    <subcellularLocation>
        <location evidence="1">Nucleus</location>
    </subcellularLocation>
</comment>
<dbReference type="PANTHER" id="PTHR23337">
    <property type="entry name" value="ZINC FINGER CW-TYPE COILED-COIL DOMAIN PROTEIN 1"/>
    <property type="match status" value="1"/>
</dbReference>
<evidence type="ECO:0000256" key="1">
    <source>
        <dbReference type="ARBA" id="ARBA00004123"/>
    </source>
</evidence>
<dbReference type="Pfam" id="PF07496">
    <property type="entry name" value="zf-CW"/>
    <property type="match status" value="1"/>
</dbReference>
<evidence type="ECO:0000256" key="3">
    <source>
        <dbReference type="ARBA" id="ARBA00022771"/>
    </source>
</evidence>
<accession>A0ABD3V8I6</accession>
<feature type="region of interest" description="Disordered" evidence="8">
    <location>
        <begin position="608"/>
        <end position="761"/>
    </location>
</feature>